<comment type="subcellular location">
    <subcellularLocation>
        <location evidence="1">Cell membrane</location>
        <topology evidence="1">Multi-pass membrane protein</topology>
    </subcellularLocation>
</comment>
<evidence type="ECO:0000256" key="4">
    <source>
        <dbReference type="ARBA" id="ARBA00022989"/>
    </source>
</evidence>
<keyword evidence="8" id="KW-1185">Reference proteome</keyword>
<feature type="transmembrane region" description="Helical" evidence="6">
    <location>
        <begin position="100"/>
        <end position="123"/>
    </location>
</feature>
<dbReference type="PANTHER" id="PTHR23513">
    <property type="entry name" value="INTEGRAL MEMBRANE EFFLUX PROTEIN-RELATED"/>
    <property type="match status" value="1"/>
</dbReference>
<feature type="transmembrane region" description="Helical" evidence="6">
    <location>
        <begin position="389"/>
        <end position="411"/>
    </location>
</feature>
<feature type="transmembrane region" description="Helical" evidence="6">
    <location>
        <begin position="303"/>
        <end position="320"/>
    </location>
</feature>
<keyword evidence="4 6" id="KW-1133">Transmembrane helix</keyword>
<feature type="transmembrane region" description="Helical" evidence="6">
    <location>
        <begin position="28"/>
        <end position="52"/>
    </location>
</feature>
<evidence type="ECO:0000313" key="7">
    <source>
        <dbReference type="EMBL" id="MEQ0559734.1"/>
    </source>
</evidence>
<dbReference type="CDD" id="cd06173">
    <property type="entry name" value="MFS_MefA_like"/>
    <property type="match status" value="1"/>
</dbReference>
<evidence type="ECO:0000256" key="3">
    <source>
        <dbReference type="ARBA" id="ARBA00022692"/>
    </source>
</evidence>
<name>A0ABV0LCT9_9PSEU</name>
<feature type="transmembrane region" description="Helical" evidence="6">
    <location>
        <begin position="363"/>
        <end position="383"/>
    </location>
</feature>
<sequence>MNGALRDGLEGWGMQGTWSAFAVRGFRVVWLAGLLSVAGDQLARVALAILVFERTGSAGLSAATYALSMLPALVSGALLSWLADRFPRRRVLVACDVVRALLVAVMAVPAVPLPLMAALLVLVQLAEAPFSAAQGAVLPELLGGRYEAGQAVQQVTTQLCLVLGFAAAAFVVTGVGAHAALAIDAATFAVSAVLLRTGLGVHPPPSDGVADGVVGGATWWRRSWHQVAAGAVAVRRDRRLTTLVWLGWLALFTVVPEGLAVPFARQVGADGGWVGVLLAAEPAGAVAGALLLRRIARPARVRALGVLAVGTSAPLMAYWAQPGLGAALALLFVSGMCSAYQVTAGATFVQLSPPQVRGRTLGFARTGMVAGQGLGIVLGGLLAQLAGPATAIAAAGTAGALVALAAAAAWARRRPDAVSAALPAEA</sequence>
<evidence type="ECO:0000256" key="1">
    <source>
        <dbReference type="ARBA" id="ARBA00004651"/>
    </source>
</evidence>
<feature type="transmembrane region" description="Helical" evidence="6">
    <location>
        <begin position="58"/>
        <end position="79"/>
    </location>
</feature>
<dbReference type="InterPro" id="IPR011701">
    <property type="entry name" value="MFS"/>
</dbReference>
<comment type="caution">
    <text evidence="7">The sequence shown here is derived from an EMBL/GenBank/DDBJ whole genome shotgun (WGS) entry which is preliminary data.</text>
</comment>
<feature type="transmembrane region" description="Helical" evidence="6">
    <location>
        <begin position="326"/>
        <end position="351"/>
    </location>
</feature>
<dbReference type="EMBL" id="JBDZYD010000004">
    <property type="protein sequence ID" value="MEQ0559734.1"/>
    <property type="molecule type" value="Genomic_DNA"/>
</dbReference>
<feature type="transmembrane region" description="Helical" evidence="6">
    <location>
        <begin position="271"/>
        <end position="291"/>
    </location>
</feature>
<proteinExistence type="predicted"/>
<dbReference type="PANTHER" id="PTHR23513:SF11">
    <property type="entry name" value="STAPHYLOFERRIN A TRANSPORTER"/>
    <property type="match status" value="1"/>
</dbReference>
<keyword evidence="3 6" id="KW-0812">Transmembrane</keyword>
<organism evidence="7 8">
    <name type="scientific">Amycolatopsis melonis</name>
    <dbReference type="NCBI Taxonomy" id="3156488"/>
    <lineage>
        <taxon>Bacteria</taxon>
        <taxon>Bacillati</taxon>
        <taxon>Actinomycetota</taxon>
        <taxon>Actinomycetes</taxon>
        <taxon>Pseudonocardiales</taxon>
        <taxon>Pseudonocardiaceae</taxon>
        <taxon>Amycolatopsis</taxon>
    </lineage>
</organism>
<evidence type="ECO:0000256" key="6">
    <source>
        <dbReference type="SAM" id="Phobius"/>
    </source>
</evidence>
<dbReference type="Proteomes" id="UP001440984">
    <property type="component" value="Unassembled WGS sequence"/>
</dbReference>
<evidence type="ECO:0000256" key="5">
    <source>
        <dbReference type="ARBA" id="ARBA00023136"/>
    </source>
</evidence>
<keyword evidence="2" id="KW-1003">Cell membrane</keyword>
<feature type="transmembrane region" description="Helical" evidence="6">
    <location>
        <begin position="162"/>
        <end position="195"/>
    </location>
</feature>
<reference evidence="7 8" key="1">
    <citation type="submission" date="2024-05" db="EMBL/GenBank/DDBJ databases">
        <authorList>
            <person name="Zhao H."/>
            <person name="Xu Y."/>
            <person name="Lin S."/>
            <person name="Spain J.C."/>
            <person name="Zhou N.-Y."/>
        </authorList>
    </citation>
    <scope>NUCLEOTIDE SEQUENCE [LARGE SCALE GENOMIC DNA]</scope>
    <source>
        <strain evidence="7 8">NEAU-NG30</strain>
    </source>
</reference>
<dbReference type="Pfam" id="PF07690">
    <property type="entry name" value="MFS_1"/>
    <property type="match status" value="1"/>
</dbReference>
<feature type="transmembrane region" description="Helical" evidence="6">
    <location>
        <begin position="243"/>
        <end position="265"/>
    </location>
</feature>
<keyword evidence="5 6" id="KW-0472">Membrane</keyword>
<gene>
    <name evidence="7" type="ORF">ABJI51_11670</name>
</gene>
<evidence type="ECO:0000313" key="8">
    <source>
        <dbReference type="Proteomes" id="UP001440984"/>
    </source>
</evidence>
<protein>
    <submittedName>
        <fullName evidence="7">MFS transporter</fullName>
    </submittedName>
</protein>
<dbReference type="SUPFAM" id="SSF103473">
    <property type="entry name" value="MFS general substrate transporter"/>
    <property type="match status" value="1"/>
</dbReference>
<dbReference type="InterPro" id="IPR036259">
    <property type="entry name" value="MFS_trans_sf"/>
</dbReference>
<accession>A0ABV0LCT9</accession>
<dbReference type="Gene3D" id="1.20.1250.20">
    <property type="entry name" value="MFS general substrate transporter like domains"/>
    <property type="match status" value="1"/>
</dbReference>
<evidence type="ECO:0000256" key="2">
    <source>
        <dbReference type="ARBA" id="ARBA00022475"/>
    </source>
</evidence>